<protein>
    <recommendedName>
        <fullName evidence="1">KIB1-4 beta-propeller domain-containing protein</fullName>
    </recommendedName>
</protein>
<gene>
    <name evidence="2" type="ORF">C2845_PM15G01260</name>
</gene>
<dbReference type="AlphaFoldDB" id="A0A3L6QDZ1"/>
<feature type="domain" description="KIB1-4 beta-propeller" evidence="1">
    <location>
        <begin position="5"/>
        <end position="98"/>
    </location>
</feature>
<dbReference type="Proteomes" id="UP000275267">
    <property type="component" value="Unassembled WGS sequence"/>
</dbReference>
<dbReference type="OrthoDB" id="694239at2759"/>
<dbReference type="Pfam" id="PF03478">
    <property type="entry name" value="Beta-prop_KIB1-4"/>
    <property type="match status" value="1"/>
</dbReference>
<reference evidence="3" key="1">
    <citation type="journal article" date="2019" name="Nat. Commun.">
        <title>The genome of broomcorn millet.</title>
        <authorList>
            <person name="Zou C."/>
            <person name="Miki D."/>
            <person name="Li D."/>
            <person name="Tang Q."/>
            <person name="Xiao L."/>
            <person name="Rajput S."/>
            <person name="Deng P."/>
            <person name="Jia W."/>
            <person name="Huang R."/>
            <person name="Zhang M."/>
            <person name="Sun Y."/>
            <person name="Hu J."/>
            <person name="Fu X."/>
            <person name="Schnable P.S."/>
            <person name="Li F."/>
            <person name="Zhang H."/>
            <person name="Feng B."/>
            <person name="Zhu X."/>
            <person name="Liu R."/>
            <person name="Schnable J.C."/>
            <person name="Zhu J.-K."/>
            <person name="Zhang H."/>
        </authorList>
    </citation>
    <scope>NUCLEOTIDE SEQUENCE [LARGE SCALE GENOMIC DNA]</scope>
</reference>
<organism evidence="2 3">
    <name type="scientific">Panicum miliaceum</name>
    <name type="common">Proso millet</name>
    <name type="synonym">Broomcorn millet</name>
    <dbReference type="NCBI Taxonomy" id="4540"/>
    <lineage>
        <taxon>Eukaryota</taxon>
        <taxon>Viridiplantae</taxon>
        <taxon>Streptophyta</taxon>
        <taxon>Embryophyta</taxon>
        <taxon>Tracheophyta</taxon>
        <taxon>Spermatophyta</taxon>
        <taxon>Magnoliopsida</taxon>
        <taxon>Liliopsida</taxon>
        <taxon>Poales</taxon>
        <taxon>Poaceae</taxon>
        <taxon>PACMAD clade</taxon>
        <taxon>Panicoideae</taxon>
        <taxon>Panicodae</taxon>
        <taxon>Paniceae</taxon>
        <taxon>Panicinae</taxon>
        <taxon>Panicum</taxon>
        <taxon>Panicum sect. Panicum</taxon>
    </lineage>
</organism>
<dbReference type="PANTHER" id="PTHR45560">
    <property type="entry name" value="OS04G0163150 PROTEIN-RELATED"/>
    <property type="match status" value="1"/>
</dbReference>
<evidence type="ECO:0000313" key="3">
    <source>
        <dbReference type="Proteomes" id="UP000275267"/>
    </source>
</evidence>
<dbReference type="STRING" id="4540.A0A3L6QDZ1"/>
<dbReference type="EMBL" id="PQIB02000013">
    <property type="protein sequence ID" value="RLM75437.1"/>
    <property type="molecule type" value="Genomic_DNA"/>
</dbReference>
<evidence type="ECO:0000259" key="1">
    <source>
        <dbReference type="Pfam" id="PF03478"/>
    </source>
</evidence>
<sequence length="127" mass="14164">MAVHKHSRSCVFRVQVLDEERGQWEETKDIGNAALFVGVNSSMCVPTEQHPGLVAGCVYFTNDQLGEAHMDWGLLQRYGSTNSGYGMELRDRDVGVFNLRDGKVGKVEGLGLHPFWPLPAWFTPLIS</sequence>
<name>A0A3L6QDZ1_PANMI</name>
<dbReference type="PANTHER" id="PTHR45560:SF6">
    <property type="entry name" value="DUF295 DOMAIN-CONTAINING PROTEIN"/>
    <property type="match status" value="1"/>
</dbReference>
<accession>A0A3L6QDZ1</accession>
<comment type="caution">
    <text evidence="2">The sequence shown here is derived from an EMBL/GenBank/DDBJ whole genome shotgun (WGS) entry which is preliminary data.</text>
</comment>
<dbReference type="InterPro" id="IPR005174">
    <property type="entry name" value="KIB1-4_b-propeller"/>
</dbReference>
<keyword evidence="3" id="KW-1185">Reference proteome</keyword>
<evidence type="ECO:0000313" key="2">
    <source>
        <dbReference type="EMBL" id="RLM75437.1"/>
    </source>
</evidence>
<proteinExistence type="predicted"/>